<evidence type="ECO:0000256" key="1">
    <source>
        <dbReference type="ARBA" id="ARBA00007118"/>
    </source>
</evidence>
<feature type="binding site" description="in other chain" evidence="8">
    <location>
        <begin position="140"/>
        <end position="142"/>
    </location>
    <ligand>
        <name>FMN</name>
        <dbReference type="ChEBI" id="CHEBI:58210"/>
        <note>ligand shared between dimeric partners</note>
    </ligand>
</feature>
<keyword evidence="5 7" id="KW-0560">Oxidoreductase</keyword>
<evidence type="ECO:0000256" key="7">
    <source>
        <dbReference type="PIRNR" id="PIRNR000232"/>
    </source>
</evidence>
<dbReference type="OrthoDB" id="9804207at2"/>
<protein>
    <recommendedName>
        <fullName evidence="7">Putative NAD(P)H nitroreductase</fullName>
        <ecNumber evidence="7">1.-.-.-</ecNumber>
    </recommendedName>
</protein>
<dbReference type="SUPFAM" id="SSF55469">
    <property type="entry name" value="FMN-dependent nitroreductase-like"/>
    <property type="match status" value="1"/>
</dbReference>
<feature type="binding site" description="in other chain" evidence="8">
    <location>
        <begin position="13"/>
        <end position="15"/>
    </location>
    <ligand>
        <name>FMN</name>
        <dbReference type="ChEBI" id="CHEBI:58210"/>
        <note>ligand shared between dimeric partners</note>
    </ligand>
</feature>
<accession>A0A3D9LI93</accession>
<keyword evidence="4 7" id="KW-0521">NADP</keyword>
<dbReference type="InterPro" id="IPR026021">
    <property type="entry name" value="YdjA-like"/>
</dbReference>
<dbReference type="EMBL" id="QREG01000001">
    <property type="protein sequence ID" value="REE05543.1"/>
    <property type="molecule type" value="Genomic_DNA"/>
</dbReference>
<evidence type="ECO:0000256" key="4">
    <source>
        <dbReference type="ARBA" id="ARBA00022857"/>
    </source>
</evidence>
<keyword evidence="6 7" id="KW-0520">NAD</keyword>
<evidence type="ECO:0000313" key="10">
    <source>
        <dbReference type="EMBL" id="REE05543.1"/>
    </source>
</evidence>
<organism evidence="10 11">
    <name type="scientific">Marinoscillum furvescens DSM 4134</name>
    <dbReference type="NCBI Taxonomy" id="1122208"/>
    <lineage>
        <taxon>Bacteria</taxon>
        <taxon>Pseudomonadati</taxon>
        <taxon>Bacteroidota</taxon>
        <taxon>Cytophagia</taxon>
        <taxon>Cytophagales</taxon>
        <taxon>Reichenbachiellaceae</taxon>
        <taxon>Marinoscillum</taxon>
    </lineage>
</organism>
<dbReference type="InterPro" id="IPR052530">
    <property type="entry name" value="NAD(P)H_nitroreductase"/>
</dbReference>
<evidence type="ECO:0000256" key="5">
    <source>
        <dbReference type="ARBA" id="ARBA00023002"/>
    </source>
</evidence>
<comment type="caution">
    <text evidence="10">The sequence shown here is derived from an EMBL/GenBank/DDBJ whole genome shotgun (WGS) entry which is preliminary data.</text>
</comment>
<dbReference type="PANTHER" id="PTHR43821:SF1">
    <property type="entry name" value="NAD(P)H NITROREDUCTASE YDJA-RELATED"/>
    <property type="match status" value="1"/>
</dbReference>
<dbReference type="PIRSF" id="PIRSF000232">
    <property type="entry name" value="YdjA"/>
    <property type="match status" value="1"/>
</dbReference>
<dbReference type="CDD" id="cd02135">
    <property type="entry name" value="YdjA-like"/>
    <property type="match status" value="1"/>
</dbReference>
<evidence type="ECO:0000259" key="9">
    <source>
        <dbReference type="Pfam" id="PF00881"/>
    </source>
</evidence>
<dbReference type="PANTHER" id="PTHR43821">
    <property type="entry name" value="NAD(P)H NITROREDUCTASE YDJA-RELATED"/>
    <property type="match status" value="1"/>
</dbReference>
<keyword evidence="11" id="KW-1185">Reference proteome</keyword>
<comment type="similarity">
    <text evidence="1 7">Belongs to the nitroreductase family.</text>
</comment>
<dbReference type="Gene3D" id="3.40.109.10">
    <property type="entry name" value="NADH Oxidase"/>
    <property type="match status" value="1"/>
</dbReference>
<reference evidence="10 11" key="1">
    <citation type="submission" date="2018-07" db="EMBL/GenBank/DDBJ databases">
        <title>Genomic Encyclopedia of Type Strains, Phase IV (KMG-IV): sequencing the most valuable type-strain genomes for metagenomic binning, comparative biology and taxonomic classification.</title>
        <authorList>
            <person name="Goeker M."/>
        </authorList>
    </citation>
    <scope>NUCLEOTIDE SEQUENCE [LARGE SCALE GENOMIC DNA]</scope>
    <source>
        <strain evidence="10 11">DSM 4134</strain>
    </source>
</reference>
<dbReference type="Pfam" id="PF00881">
    <property type="entry name" value="Nitroreductase"/>
    <property type="match status" value="1"/>
</dbReference>
<evidence type="ECO:0000256" key="6">
    <source>
        <dbReference type="ARBA" id="ARBA00023027"/>
    </source>
</evidence>
<evidence type="ECO:0000313" key="11">
    <source>
        <dbReference type="Proteomes" id="UP000256779"/>
    </source>
</evidence>
<evidence type="ECO:0000256" key="8">
    <source>
        <dbReference type="PIRSR" id="PIRSR000232-1"/>
    </source>
</evidence>
<proteinExistence type="inferred from homology"/>
<name>A0A3D9LI93_MARFU</name>
<sequence length="190" mass="21967">MTIEEVHQLLQNRRSVYPNQYLDKVIPDQLIRNMLENANWAPTHKFTEPWRFKVIKGEVQKKFGIFMAEKYRSLHGLESFSVAKYEKLKMNPQRAGAIIAICMQRDPRGRVPEWEEVASVAMAVQNMWLTASAYGIGAYWSSPDLLKYFHEFEPLAEGEQCIGLFYMGYANIPANKPPRGPVEDKVKWLG</sequence>
<dbReference type="EC" id="1.-.-.-" evidence="7"/>
<evidence type="ECO:0000256" key="2">
    <source>
        <dbReference type="ARBA" id="ARBA00022630"/>
    </source>
</evidence>
<dbReference type="AlphaFoldDB" id="A0A3D9LI93"/>
<feature type="binding site" evidence="8">
    <location>
        <position position="44"/>
    </location>
    <ligand>
        <name>FMN</name>
        <dbReference type="ChEBI" id="CHEBI:58210"/>
        <note>ligand shared between dimeric partners</note>
    </ligand>
</feature>
<dbReference type="InterPro" id="IPR000415">
    <property type="entry name" value="Nitroreductase-like"/>
</dbReference>
<dbReference type="GO" id="GO:0016491">
    <property type="term" value="F:oxidoreductase activity"/>
    <property type="evidence" value="ECO:0007669"/>
    <property type="project" value="UniProtKB-UniRule"/>
</dbReference>
<dbReference type="RefSeq" id="WP_115866065.1">
    <property type="nucleotide sequence ID" value="NZ_QREG01000001.1"/>
</dbReference>
<dbReference type="InterPro" id="IPR029479">
    <property type="entry name" value="Nitroreductase"/>
</dbReference>
<keyword evidence="2 7" id="KW-0285">Flavoprotein</keyword>
<keyword evidence="3 7" id="KW-0288">FMN</keyword>
<feature type="domain" description="Nitroreductase" evidence="9">
    <location>
        <begin position="11"/>
        <end position="169"/>
    </location>
</feature>
<dbReference type="Proteomes" id="UP000256779">
    <property type="component" value="Unassembled WGS sequence"/>
</dbReference>
<comment type="cofactor">
    <cofactor evidence="8">
        <name>FMN</name>
        <dbReference type="ChEBI" id="CHEBI:58210"/>
    </cofactor>
    <text evidence="8">Binds 1 FMN per subunit.</text>
</comment>
<gene>
    <name evidence="10" type="ORF">C7460_10158</name>
</gene>
<evidence type="ECO:0000256" key="3">
    <source>
        <dbReference type="ARBA" id="ARBA00022643"/>
    </source>
</evidence>